<dbReference type="Proteomes" id="UP000010988">
    <property type="component" value="Unassembled WGS sequence"/>
</dbReference>
<gene>
    <name evidence="3" type="ORF">GOACH_06_01470</name>
</gene>
<feature type="compositionally biased region" description="Polar residues" evidence="1">
    <location>
        <begin position="330"/>
        <end position="349"/>
    </location>
</feature>
<comment type="caution">
    <text evidence="3">The sequence shown here is derived from an EMBL/GenBank/DDBJ whole genome shotgun (WGS) entry which is preliminary data.</text>
</comment>
<dbReference type="InterPro" id="IPR043129">
    <property type="entry name" value="ATPase_NBD"/>
</dbReference>
<keyword evidence="2" id="KW-1133">Transmembrane helix</keyword>
<dbReference type="PANTHER" id="PTHR42749">
    <property type="entry name" value="CELL SHAPE-DETERMINING PROTEIN MREB"/>
    <property type="match status" value="1"/>
</dbReference>
<dbReference type="STRING" id="1220583.GOACH_06_01470"/>
<evidence type="ECO:0000256" key="2">
    <source>
        <dbReference type="SAM" id="Phobius"/>
    </source>
</evidence>
<name>L7KIE5_9ACTN</name>
<dbReference type="OrthoDB" id="4569948at2"/>
<dbReference type="Gene3D" id="3.30.420.40">
    <property type="match status" value="2"/>
</dbReference>
<reference evidence="3 4" key="1">
    <citation type="submission" date="2012-12" db="EMBL/GenBank/DDBJ databases">
        <title>Whole genome shotgun sequence of Gordonia aichiensis NBRC 108223.</title>
        <authorList>
            <person name="Isaki-Nakamura S."/>
            <person name="Hosoyama A."/>
            <person name="Tsuchikane K."/>
            <person name="Ando Y."/>
            <person name="Baba S."/>
            <person name="Ohji S."/>
            <person name="Hamada M."/>
            <person name="Tamura T."/>
            <person name="Yamazoe A."/>
            <person name="Yamazaki S."/>
            <person name="Fujita N."/>
        </authorList>
    </citation>
    <scope>NUCLEOTIDE SEQUENCE [LARGE SCALE GENOMIC DNA]</scope>
    <source>
        <strain evidence="3 4">NBRC 108223</strain>
    </source>
</reference>
<feature type="transmembrane region" description="Helical" evidence="2">
    <location>
        <begin position="308"/>
        <end position="326"/>
    </location>
</feature>
<evidence type="ECO:0000313" key="4">
    <source>
        <dbReference type="Proteomes" id="UP000010988"/>
    </source>
</evidence>
<dbReference type="Gene3D" id="3.90.640.10">
    <property type="entry name" value="Actin, Chain A, domain 4"/>
    <property type="match status" value="1"/>
</dbReference>
<evidence type="ECO:0000313" key="3">
    <source>
        <dbReference type="EMBL" id="GAC48650.1"/>
    </source>
</evidence>
<feature type="compositionally biased region" description="Polar residues" evidence="1">
    <location>
        <begin position="463"/>
        <end position="481"/>
    </location>
</feature>
<evidence type="ECO:0000256" key="1">
    <source>
        <dbReference type="SAM" id="MobiDB-lite"/>
    </source>
</evidence>
<dbReference type="SUPFAM" id="SSF53067">
    <property type="entry name" value="Actin-like ATPase domain"/>
    <property type="match status" value="1"/>
</dbReference>
<dbReference type="EMBL" id="BANR01000006">
    <property type="protein sequence ID" value="GAC48650.1"/>
    <property type="molecule type" value="Genomic_DNA"/>
</dbReference>
<dbReference type="PANTHER" id="PTHR42749:SF1">
    <property type="entry name" value="CELL SHAPE-DETERMINING PROTEIN MREB"/>
    <property type="match status" value="1"/>
</dbReference>
<organism evidence="3 4">
    <name type="scientific">Gordonia aichiensis NBRC 108223</name>
    <dbReference type="NCBI Taxonomy" id="1220583"/>
    <lineage>
        <taxon>Bacteria</taxon>
        <taxon>Bacillati</taxon>
        <taxon>Actinomycetota</taxon>
        <taxon>Actinomycetes</taxon>
        <taxon>Mycobacteriales</taxon>
        <taxon>Gordoniaceae</taxon>
        <taxon>Gordonia</taxon>
    </lineage>
</organism>
<keyword evidence="2" id="KW-0812">Transmembrane</keyword>
<feature type="compositionally biased region" description="Low complexity" evidence="1">
    <location>
        <begin position="359"/>
        <end position="377"/>
    </location>
</feature>
<accession>L7KIE5</accession>
<feature type="compositionally biased region" description="Low complexity" evidence="1">
    <location>
        <begin position="446"/>
        <end position="456"/>
    </location>
</feature>
<feature type="compositionally biased region" description="Low complexity" evidence="1">
    <location>
        <begin position="482"/>
        <end position="501"/>
    </location>
</feature>
<protein>
    <recommendedName>
        <fullName evidence="5">Chaperone protein</fullName>
    </recommendedName>
</protein>
<evidence type="ECO:0008006" key="5">
    <source>
        <dbReference type="Google" id="ProtNLM"/>
    </source>
</evidence>
<feature type="compositionally biased region" description="Low complexity" evidence="1">
    <location>
        <begin position="398"/>
        <end position="424"/>
    </location>
</feature>
<sequence>MGVSLGRGMIHFVLLTRDDSGRELVESRVIDVDTSDGHDTPGRVNAGIDLMLDAARDADRRVGPIGVAAGGDLERDLVGSTGSGPRRQIHLVSVEQAVAAYLIDAGVIGRYRSVVVVDCGDTGMTLYTVDPASGAVSDITRSRALSGRALDDAIVRVVGGESGAARGPLTTKISRSALRSAVRTAKEEPSDDDSVDAAGRFRIDDATLATALRPFLADARDELSRYLAQHPACAVVLVGGLANLPTIADMVPDEDDENGPLEVVVPANPEQAAAVGAALLSSERASASSRLAFMGGGRRRGALSPMPVAVAAVVIAAAMFTVYAVGSTLTSNSTHIPSPSSARVASLSTESDETDRVPSQTTQSQAQHTSTSAQAARTTREDDGPGWATIQLPPTTPSPTTLTLSARPSTPTTTPPQSGQTSRPRLPLPPGITIPPSLLPPEFLAPSGTPGTRTPTPEQPGPSESNGGASQPNDQGAASSQPAAPTTTTTTTVPGGLLPPP</sequence>
<dbReference type="eggNOG" id="COG0443">
    <property type="taxonomic scope" value="Bacteria"/>
</dbReference>
<feature type="region of interest" description="Disordered" evidence="1">
    <location>
        <begin position="330"/>
        <end position="501"/>
    </location>
</feature>
<dbReference type="AlphaFoldDB" id="L7KIE5"/>
<proteinExistence type="predicted"/>
<feature type="compositionally biased region" description="Pro residues" evidence="1">
    <location>
        <begin position="426"/>
        <end position="439"/>
    </location>
</feature>
<keyword evidence="4" id="KW-1185">Reference proteome</keyword>
<keyword evidence="2" id="KW-0472">Membrane</keyword>